<dbReference type="RefSeq" id="WP_169660924.1">
    <property type="nucleotide sequence ID" value="NZ_JABANE010000203.1"/>
</dbReference>
<evidence type="ECO:0000313" key="3">
    <source>
        <dbReference type="Proteomes" id="UP000576082"/>
    </source>
</evidence>
<dbReference type="Proteomes" id="UP000576082">
    <property type="component" value="Unassembled WGS sequence"/>
</dbReference>
<dbReference type="InterPro" id="IPR047655">
    <property type="entry name" value="Transpos_IS630-like"/>
</dbReference>
<dbReference type="InterPro" id="IPR036397">
    <property type="entry name" value="RNaseH_sf"/>
</dbReference>
<organism evidence="2 3">
    <name type="scientific">Flammeovirga aprica JL-4</name>
    <dbReference type="NCBI Taxonomy" id="694437"/>
    <lineage>
        <taxon>Bacteria</taxon>
        <taxon>Pseudomonadati</taxon>
        <taxon>Bacteroidota</taxon>
        <taxon>Cytophagia</taxon>
        <taxon>Cytophagales</taxon>
        <taxon>Flammeovirgaceae</taxon>
        <taxon>Flammeovirga</taxon>
    </lineage>
</organism>
<dbReference type="GO" id="GO:0003676">
    <property type="term" value="F:nucleic acid binding"/>
    <property type="evidence" value="ECO:0007669"/>
    <property type="project" value="InterPro"/>
</dbReference>
<dbReference type="NCBIfam" id="NF033545">
    <property type="entry name" value="transpos_IS630"/>
    <property type="match status" value="1"/>
</dbReference>
<proteinExistence type="predicted"/>
<keyword evidence="3" id="KW-1185">Reference proteome</keyword>
<accession>A0A7X9S1N2</accession>
<name>A0A7X9S1N2_9BACT</name>
<protein>
    <submittedName>
        <fullName evidence="2">IS630 family transposase</fullName>
    </submittedName>
</protein>
<feature type="domain" description="Tc1-like transposase DDE" evidence="1">
    <location>
        <begin position="41"/>
        <end position="174"/>
    </location>
</feature>
<reference evidence="2 3" key="1">
    <citation type="submission" date="2020-04" db="EMBL/GenBank/DDBJ databases">
        <title>Flammeovirga sp. SR4, a novel species isolated from seawater.</title>
        <authorList>
            <person name="Wang X."/>
        </authorList>
    </citation>
    <scope>NUCLEOTIDE SEQUENCE [LARGE SCALE GENOMIC DNA]</scope>
    <source>
        <strain evidence="2 3">ATCC 23126</strain>
    </source>
</reference>
<dbReference type="AlphaFoldDB" id="A0A7X9S1N2"/>
<sequence>MGYRWRRFRLCLKKKQNQEEVNDLVKRLKAFYAFYRVNKVDLYFGDEVGFSLKPSMAYGWQLPKKQVRILPKNSKRINIFGLLSPCNTLCTYSTEKTVDGSFICECINDFSSKIKRETVIVLDNAPVHRNQQFYKHIEDWNKKGLYIFFLPKYSPHLNIIETLWRFMKYKWLKPEDYTSWTKFKKKINCIIEQYGVEYKINFDLNTFTRLLLS</sequence>
<comment type="caution">
    <text evidence="2">The sequence shown here is derived from an EMBL/GenBank/DDBJ whole genome shotgun (WGS) entry which is preliminary data.</text>
</comment>
<dbReference type="Gene3D" id="3.30.420.10">
    <property type="entry name" value="Ribonuclease H-like superfamily/Ribonuclease H"/>
    <property type="match status" value="1"/>
</dbReference>
<gene>
    <name evidence="2" type="ORF">HHU12_32640</name>
</gene>
<evidence type="ECO:0000313" key="2">
    <source>
        <dbReference type="EMBL" id="NME72752.1"/>
    </source>
</evidence>
<dbReference type="InterPro" id="IPR038717">
    <property type="entry name" value="Tc1-like_DDE_dom"/>
</dbReference>
<dbReference type="Pfam" id="PF13358">
    <property type="entry name" value="DDE_3"/>
    <property type="match status" value="1"/>
</dbReference>
<evidence type="ECO:0000259" key="1">
    <source>
        <dbReference type="Pfam" id="PF13358"/>
    </source>
</evidence>
<dbReference type="EMBL" id="JABANE010000203">
    <property type="protein sequence ID" value="NME72752.1"/>
    <property type="molecule type" value="Genomic_DNA"/>
</dbReference>